<dbReference type="HOGENOM" id="CLU_041132_3_1_10"/>
<accession>I8WQV7</accession>
<dbReference type="Proteomes" id="UP000003741">
    <property type="component" value="Unassembled WGS sequence"/>
</dbReference>
<gene>
    <name evidence="2" type="ORF">HMPREF1062_00080</name>
</gene>
<evidence type="ECO:0000313" key="2">
    <source>
        <dbReference type="EMBL" id="EIY40237.1"/>
    </source>
</evidence>
<evidence type="ECO:0000256" key="1">
    <source>
        <dbReference type="ARBA" id="ARBA00022679"/>
    </source>
</evidence>
<evidence type="ECO:0008006" key="4">
    <source>
        <dbReference type="Google" id="ProtNLM"/>
    </source>
</evidence>
<dbReference type="GO" id="GO:0016757">
    <property type="term" value="F:glycosyltransferase activity"/>
    <property type="evidence" value="ECO:0007669"/>
    <property type="project" value="TreeGrafter"/>
</dbReference>
<dbReference type="PANTHER" id="PTHR46401">
    <property type="entry name" value="GLYCOSYLTRANSFERASE WBBK-RELATED"/>
    <property type="match status" value="1"/>
</dbReference>
<protein>
    <recommendedName>
        <fullName evidence="4">Glycosyl transferase family 1 domain-containing protein</fullName>
    </recommendedName>
</protein>
<sequence>MKQILYLMHIPWGWIKQRPHFFAEKLAKDVIVDVKYKQPFKVAKKHLLTSKSETISNLFIGSFLMFPFYKLPILKYFTWGRIQSLSLKLSLKKKGTYDFIWLTSPALYPSIGCVNRDAKIIYDCMDDIAEFPSSKSSPVYCKQLINWEMDLMKQADIVLCSSEYLKEKVISRSGINREVHIINNAISLPQIRHFDSFPSKVQDAINLLKSLKCSLLYIGTISQWFDFKLICEALDKKEDVQLVLIGPKDCDIPSHKQIHYIGSVERQYIYSLMEQASALVMPFIVNELIRSVNPVKMYEYIYMEKPIIAPHYGEMEKFLPYVNLYHDNDEFMSLVDQLSKSELQISSEKGNEMKGFAEKNTWESRYKEVKKILFNV</sequence>
<dbReference type="PATRIC" id="fig|997874.3.peg.82"/>
<evidence type="ECO:0000313" key="3">
    <source>
        <dbReference type="Proteomes" id="UP000003741"/>
    </source>
</evidence>
<reference evidence="2 3" key="1">
    <citation type="submission" date="2012-02" db="EMBL/GenBank/DDBJ databases">
        <title>The Genome Sequence of Bacteroides cellulosilyticus CL02T12C19.</title>
        <authorList>
            <consortium name="The Broad Institute Genome Sequencing Platform"/>
            <person name="Earl A."/>
            <person name="Ward D."/>
            <person name="Feldgarden M."/>
            <person name="Gevers D."/>
            <person name="Zitomersky N.L."/>
            <person name="Coyne M.J."/>
            <person name="Comstock L.E."/>
            <person name="Young S.K."/>
            <person name="Zeng Q."/>
            <person name="Gargeya S."/>
            <person name="Fitzgerald M."/>
            <person name="Haas B."/>
            <person name="Abouelleil A."/>
            <person name="Alvarado L."/>
            <person name="Arachchi H.M."/>
            <person name="Berlin A."/>
            <person name="Chapman S.B."/>
            <person name="Gearin G."/>
            <person name="Goldberg J."/>
            <person name="Griggs A."/>
            <person name="Gujja S."/>
            <person name="Hansen M."/>
            <person name="Heiman D."/>
            <person name="Howarth C."/>
            <person name="Larimer J."/>
            <person name="Lui A."/>
            <person name="MacDonald P.J.P."/>
            <person name="McCowen C."/>
            <person name="Montmayeur A."/>
            <person name="Murphy C."/>
            <person name="Neiman D."/>
            <person name="Pearson M."/>
            <person name="Priest M."/>
            <person name="Roberts A."/>
            <person name="Saif S."/>
            <person name="Shea T."/>
            <person name="Sisk P."/>
            <person name="Stolte C."/>
            <person name="Sykes S."/>
            <person name="Wortman J."/>
            <person name="Nusbaum C."/>
            <person name="Birren B."/>
        </authorList>
    </citation>
    <scope>NUCLEOTIDE SEQUENCE [LARGE SCALE GENOMIC DNA]</scope>
    <source>
        <strain evidence="2 3">CL02T12C19</strain>
    </source>
</reference>
<dbReference type="EMBL" id="AGXG01000001">
    <property type="protein sequence ID" value="EIY40237.1"/>
    <property type="molecule type" value="Genomic_DNA"/>
</dbReference>
<comment type="caution">
    <text evidence="2">The sequence shown here is derived from an EMBL/GenBank/DDBJ whole genome shotgun (WGS) entry which is preliminary data.</text>
</comment>
<dbReference type="OrthoDB" id="9816564at2"/>
<proteinExistence type="predicted"/>
<name>I8WQV7_9BACE</name>
<dbReference type="Gene3D" id="3.40.50.2000">
    <property type="entry name" value="Glycogen Phosphorylase B"/>
    <property type="match status" value="2"/>
</dbReference>
<dbReference type="AlphaFoldDB" id="I8WQV7"/>
<keyword evidence="1" id="KW-0808">Transferase</keyword>
<dbReference type="SUPFAM" id="SSF53756">
    <property type="entry name" value="UDP-Glycosyltransferase/glycogen phosphorylase"/>
    <property type="match status" value="1"/>
</dbReference>
<keyword evidence="3" id="KW-1185">Reference proteome</keyword>
<dbReference type="PANTHER" id="PTHR46401:SF2">
    <property type="entry name" value="GLYCOSYLTRANSFERASE WBBK-RELATED"/>
    <property type="match status" value="1"/>
</dbReference>
<organism evidence="2 3">
    <name type="scientific">Bacteroides cellulosilyticus CL02T12C19</name>
    <dbReference type="NCBI Taxonomy" id="997874"/>
    <lineage>
        <taxon>Bacteria</taxon>
        <taxon>Pseudomonadati</taxon>
        <taxon>Bacteroidota</taxon>
        <taxon>Bacteroidia</taxon>
        <taxon>Bacteroidales</taxon>
        <taxon>Bacteroidaceae</taxon>
        <taxon>Bacteroides</taxon>
    </lineage>
</organism>
<dbReference type="GO" id="GO:0009103">
    <property type="term" value="P:lipopolysaccharide biosynthetic process"/>
    <property type="evidence" value="ECO:0007669"/>
    <property type="project" value="TreeGrafter"/>
</dbReference>
<dbReference type="RefSeq" id="WP_007215157.1">
    <property type="nucleotide sequence ID" value="NZ_JH724085.1"/>
</dbReference>